<accession>A0A5S9PRB4</accession>
<feature type="compositionally biased region" description="Acidic residues" evidence="1">
    <location>
        <begin position="315"/>
        <end position="380"/>
    </location>
</feature>
<evidence type="ECO:0000313" key="3">
    <source>
        <dbReference type="EMBL" id="CAA0106956.1"/>
    </source>
</evidence>
<dbReference type="EMBL" id="CACSIP010000011">
    <property type="protein sequence ID" value="CAA0106956.1"/>
    <property type="molecule type" value="Genomic_DNA"/>
</dbReference>
<feature type="compositionally biased region" description="Low complexity" evidence="1">
    <location>
        <begin position="397"/>
        <end position="425"/>
    </location>
</feature>
<gene>
    <name evidence="3" type="ORF">AELLOGFF_03666</name>
</gene>
<dbReference type="InterPro" id="IPR029058">
    <property type="entry name" value="AB_hydrolase_fold"/>
</dbReference>
<dbReference type="Pfam" id="PF08237">
    <property type="entry name" value="PE-PPE"/>
    <property type="match status" value="1"/>
</dbReference>
<feature type="domain" description="PE-PPE" evidence="2">
    <location>
        <begin position="96"/>
        <end position="269"/>
    </location>
</feature>
<reference evidence="3 4" key="1">
    <citation type="submission" date="2019-11" db="EMBL/GenBank/DDBJ databases">
        <authorList>
            <person name="Holert J."/>
        </authorList>
    </citation>
    <scope>NUCLEOTIDE SEQUENCE [LARGE SCALE GENOMIC DNA]</scope>
    <source>
        <strain evidence="3">BC8_1</strain>
    </source>
</reference>
<sequence length="425" mass="45232">MGVCMNTAAEGAKGKKSLAKWLAAAAVASVPLAGVAVGATVPSAYAAEFELLPPGPARVLTLSLIPRGNDDDLQGVMCEAPRTCQQVVYSYLRRSVGVTNINNALGDGTTGRQIVFAYSEGARAASLWLEENAGQEGAPSPEQLSFVLMGNPTRKYGGADRNYDTMPETDYKVLDVSREYDAASDFPDNPFNLLAMLNTSAGFMFTHQDYEEVDIYSPANYVWTEGNTTYVFVPTEHLPLLRPLRLLGLTALADALNGPLKEIVDRAYDRYYLPDAPGLPAPEPEPEPEPEAALMATSTQRSALTAEAGVADESLPTDEEESSDVIDVDAAVEIDDVVEEPAADTDSEQSVDEAVDENADVDVEPSTEADSEPESSEDDEPSRKVSRSKASSDDSPSKSSSQDSQSSSGSESTDSASKDSGNSDE</sequence>
<keyword evidence="4" id="KW-1185">Reference proteome</keyword>
<dbReference type="Gene3D" id="3.40.50.1820">
    <property type="entry name" value="alpha/beta hydrolase"/>
    <property type="match status" value="1"/>
</dbReference>
<protein>
    <submittedName>
        <fullName evidence="3">Putative PPE family protein PPE42</fullName>
    </submittedName>
</protein>
<organism evidence="3 4">
    <name type="scientific">Mycolicibacterium vanbaalenii</name>
    <name type="common">Mycobacterium vanbaalenii</name>
    <dbReference type="NCBI Taxonomy" id="110539"/>
    <lineage>
        <taxon>Bacteria</taxon>
        <taxon>Bacillati</taxon>
        <taxon>Actinomycetota</taxon>
        <taxon>Actinomycetes</taxon>
        <taxon>Mycobacteriales</taxon>
        <taxon>Mycobacteriaceae</taxon>
        <taxon>Mycolicibacterium</taxon>
    </lineage>
</organism>
<evidence type="ECO:0000313" key="4">
    <source>
        <dbReference type="Proteomes" id="UP000430146"/>
    </source>
</evidence>
<name>A0A5S9PRB4_MYCVN</name>
<feature type="region of interest" description="Disordered" evidence="1">
    <location>
        <begin position="275"/>
        <end position="425"/>
    </location>
</feature>
<dbReference type="AlphaFoldDB" id="A0A5S9PRB4"/>
<proteinExistence type="predicted"/>
<dbReference type="Proteomes" id="UP000430146">
    <property type="component" value="Unassembled WGS sequence"/>
</dbReference>
<evidence type="ECO:0000256" key="1">
    <source>
        <dbReference type="SAM" id="MobiDB-lite"/>
    </source>
</evidence>
<dbReference type="InterPro" id="IPR013228">
    <property type="entry name" value="PE-PPE_C"/>
</dbReference>
<evidence type="ECO:0000259" key="2">
    <source>
        <dbReference type="Pfam" id="PF08237"/>
    </source>
</evidence>